<keyword evidence="1" id="KW-0472">Membrane</keyword>
<accession>A0A6J6WPG5</accession>
<evidence type="ECO:0000313" key="5">
    <source>
        <dbReference type="EMBL" id="CAB5042086.1"/>
    </source>
</evidence>
<dbReference type="EMBL" id="CAEZXW010000070">
    <property type="protein sequence ID" value="CAB4708751.1"/>
    <property type="molecule type" value="Genomic_DNA"/>
</dbReference>
<organism evidence="3">
    <name type="scientific">freshwater metagenome</name>
    <dbReference type="NCBI Taxonomy" id="449393"/>
    <lineage>
        <taxon>unclassified sequences</taxon>
        <taxon>metagenomes</taxon>
        <taxon>ecological metagenomes</taxon>
    </lineage>
</organism>
<evidence type="ECO:0000313" key="6">
    <source>
        <dbReference type="EMBL" id="CAB5055933.1"/>
    </source>
</evidence>
<keyword evidence="1" id="KW-1133">Transmembrane helix</keyword>
<feature type="transmembrane region" description="Helical" evidence="1">
    <location>
        <begin position="54"/>
        <end position="72"/>
    </location>
</feature>
<dbReference type="EMBL" id="CAFBQA010000106">
    <property type="protein sequence ID" value="CAB5042086.1"/>
    <property type="molecule type" value="Genomic_DNA"/>
</dbReference>
<proteinExistence type="predicted"/>
<reference evidence="3" key="1">
    <citation type="submission" date="2020-05" db="EMBL/GenBank/DDBJ databases">
        <authorList>
            <person name="Chiriac C."/>
            <person name="Salcher M."/>
            <person name="Ghai R."/>
            <person name="Kavagutti S V."/>
        </authorList>
    </citation>
    <scope>NUCLEOTIDE SEQUENCE</scope>
</reference>
<keyword evidence="1" id="KW-0812">Transmembrane</keyword>
<sequence length="89" mass="10594">MADELWISDEPERAPRTSLINDPKRKWLLLGIPLCIVLAIVELGRAFSGNRRSWVYVFEWPFFAIFIGYMYWKLTHPTNFDELEESEEE</sequence>
<protein>
    <submittedName>
        <fullName evidence="3">Unannotated protein</fullName>
    </submittedName>
</protein>
<dbReference type="EMBL" id="CAEZZQ010000121">
    <property type="protein sequence ID" value="CAB4784858.1"/>
    <property type="molecule type" value="Genomic_DNA"/>
</dbReference>
<feature type="transmembrane region" description="Helical" evidence="1">
    <location>
        <begin position="27"/>
        <end position="47"/>
    </location>
</feature>
<evidence type="ECO:0000313" key="2">
    <source>
        <dbReference type="EMBL" id="CAB4708751.1"/>
    </source>
</evidence>
<evidence type="ECO:0000256" key="1">
    <source>
        <dbReference type="SAM" id="Phobius"/>
    </source>
</evidence>
<evidence type="ECO:0000313" key="3">
    <source>
        <dbReference type="EMBL" id="CAB4784858.1"/>
    </source>
</evidence>
<name>A0A6J6WPG5_9ZZZZ</name>
<evidence type="ECO:0000313" key="4">
    <source>
        <dbReference type="EMBL" id="CAB4889980.1"/>
    </source>
</evidence>
<dbReference type="EMBL" id="CAFBMD010000010">
    <property type="protein sequence ID" value="CAB4889980.1"/>
    <property type="molecule type" value="Genomic_DNA"/>
</dbReference>
<dbReference type="EMBL" id="CAFBQF010000097">
    <property type="protein sequence ID" value="CAB5055933.1"/>
    <property type="molecule type" value="Genomic_DNA"/>
</dbReference>
<dbReference type="AlphaFoldDB" id="A0A6J6WPG5"/>
<gene>
    <name evidence="2" type="ORF">UFOPK2593_01045</name>
    <name evidence="3" type="ORF">UFOPK2894_01435</name>
    <name evidence="4" type="ORF">UFOPK3492_00265</name>
    <name evidence="5" type="ORF">UFOPK4234_01411</name>
    <name evidence="6" type="ORF">UFOPK4295_01408</name>
</gene>